<name>A0ABY6J699_9BACT</name>
<dbReference type="Gene3D" id="2.40.50.1020">
    <property type="entry name" value="LytTr DNA-binding domain"/>
    <property type="match status" value="1"/>
</dbReference>
<protein>
    <submittedName>
        <fullName evidence="4">LytTR family DNA-binding domain-containing protein</fullName>
    </submittedName>
</protein>
<dbReference type="Gene3D" id="3.40.50.2300">
    <property type="match status" value="1"/>
</dbReference>
<evidence type="ECO:0000259" key="3">
    <source>
        <dbReference type="PROSITE" id="PS50930"/>
    </source>
</evidence>
<dbReference type="RefSeq" id="WP_264282982.1">
    <property type="nucleotide sequence ID" value="NZ_CP107006.1"/>
</dbReference>
<proteinExistence type="predicted"/>
<reference evidence="4" key="1">
    <citation type="submission" date="2022-10" db="EMBL/GenBank/DDBJ databases">
        <title>Chitinophaga sp. nov., isolated from soil.</title>
        <authorList>
            <person name="Jeon C.O."/>
        </authorList>
    </citation>
    <scope>NUCLEOTIDE SEQUENCE</scope>
    <source>
        <strain evidence="4">R8</strain>
    </source>
</reference>
<dbReference type="InterPro" id="IPR001789">
    <property type="entry name" value="Sig_transdc_resp-reg_receiver"/>
</dbReference>
<dbReference type="Pfam" id="PF04397">
    <property type="entry name" value="LytTR"/>
    <property type="match status" value="1"/>
</dbReference>
<dbReference type="InterPro" id="IPR007492">
    <property type="entry name" value="LytTR_DNA-bd_dom"/>
</dbReference>
<feature type="domain" description="HTH LytTR-type" evidence="3">
    <location>
        <begin position="131"/>
        <end position="218"/>
    </location>
</feature>
<dbReference type="PROSITE" id="PS50110">
    <property type="entry name" value="RESPONSE_REGULATORY"/>
    <property type="match status" value="1"/>
</dbReference>
<feature type="modified residue" description="4-aspartylphosphate" evidence="1">
    <location>
        <position position="55"/>
    </location>
</feature>
<keyword evidence="1" id="KW-0597">Phosphoprotein</keyword>
<evidence type="ECO:0000256" key="1">
    <source>
        <dbReference type="PROSITE-ProRule" id="PRU00169"/>
    </source>
</evidence>
<dbReference type="EMBL" id="CP107006">
    <property type="protein sequence ID" value="UYQ95210.1"/>
    <property type="molecule type" value="Genomic_DNA"/>
</dbReference>
<dbReference type="PROSITE" id="PS50930">
    <property type="entry name" value="HTH_LYTTR"/>
    <property type="match status" value="1"/>
</dbReference>
<dbReference type="InterPro" id="IPR011006">
    <property type="entry name" value="CheY-like_superfamily"/>
</dbReference>
<evidence type="ECO:0000259" key="2">
    <source>
        <dbReference type="PROSITE" id="PS50110"/>
    </source>
</evidence>
<dbReference type="GO" id="GO:0003677">
    <property type="term" value="F:DNA binding"/>
    <property type="evidence" value="ECO:0007669"/>
    <property type="project" value="UniProtKB-KW"/>
</dbReference>
<keyword evidence="4" id="KW-0238">DNA-binding</keyword>
<dbReference type="SUPFAM" id="SSF52172">
    <property type="entry name" value="CheY-like"/>
    <property type="match status" value="1"/>
</dbReference>
<feature type="domain" description="Response regulatory" evidence="2">
    <location>
        <begin position="4"/>
        <end position="115"/>
    </location>
</feature>
<dbReference type="InterPro" id="IPR046947">
    <property type="entry name" value="LytR-like"/>
</dbReference>
<accession>A0ABY6J699</accession>
<dbReference type="PANTHER" id="PTHR37299">
    <property type="entry name" value="TRANSCRIPTIONAL REGULATOR-RELATED"/>
    <property type="match status" value="1"/>
</dbReference>
<dbReference type="PANTHER" id="PTHR37299:SF1">
    <property type="entry name" value="STAGE 0 SPORULATION PROTEIN A HOMOLOG"/>
    <property type="match status" value="1"/>
</dbReference>
<organism evidence="4 5">
    <name type="scientific">Chitinophaga horti</name>
    <dbReference type="NCBI Taxonomy" id="2920382"/>
    <lineage>
        <taxon>Bacteria</taxon>
        <taxon>Pseudomonadati</taxon>
        <taxon>Bacteroidota</taxon>
        <taxon>Chitinophagia</taxon>
        <taxon>Chitinophagales</taxon>
        <taxon>Chitinophagaceae</taxon>
        <taxon>Chitinophaga</taxon>
    </lineage>
</organism>
<dbReference type="SMART" id="SM00850">
    <property type="entry name" value="LytTR"/>
    <property type="match status" value="1"/>
</dbReference>
<dbReference type="Proteomes" id="UP001162741">
    <property type="component" value="Chromosome"/>
</dbReference>
<evidence type="ECO:0000313" key="4">
    <source>
        <dbReference type="EMBL" id="UYQ95210.1"/>
    </source>
</evidence>
<gene>
    <name evidence="4" type="ORF">MKQ68_08890</name>
</gene>
<sequence length="235" mass="27129">MNLRCMIIDDEPLARKGLREYLADTPGLELTGEYEHPAAALPALSADKPDLLFLDIRMPKINGVDFLRSLPHPPMVIFTTAHSEYALDAFELNVIDYLVKPFSFERYLKAVTKARDFAARHRPEQPAADHFFIKCDNKLEKVMYDDILFVEALQNYIAVHTKQRKFVTYLTFKAMEDYLPVSHFIKVHKSFIVSLNKIDSIDGQDVFVAGHQLPVSRSLKDEVMARVLQDRYLRR</sequence>
<keyword evidence="5" id="KW-1185">Reference proteome</keyword>
<dbReference type="Pfam" id="PF00072">
    <property type="entry name" value="Response_reg"/>
    <property type="match status" value="1"/>
</dbReference>
<dbReference type="SMART" id="SM00448">
    <property type="entry name" value="REC"/>
    <property type="match status" value="1"/>
</dbReference>
<evidence type="ECO:0000313" key="5">
    <source>
        <dbReference type="Proteomes" id="UP001162741"/>
    </source>
</evidence>